<keyword evidence="1" id="KW-0812">Transmembrane</keyword>
<evidence type="ECO:0000256" key="1">
    <source>
        <dbReference type="SAM" id="Phobius"/>
    </source>
</evidence>
<accession>A0ABP0EMZ2</accession>
<dbReference type="EMBL" id="CAWVOH010000001">
    <property type="protein sequence ID" value="CAK8053546.1"/>
    <property type="molecule type" value="Genomic_DNA"/>
</dbReference>
<name>A0ABP0EMZ2_9LACO</name>
<gene>
    <name evidence="2" type="ORF">R54876_GBNLAHCA_00102</name>
</gene>
<comment type="caution">
    <text evidence="2">The sequence shown here is derived from an EMBL/GenBank/DDBJ whole genome shotgun (WGS) entry which is preliminary data.</text>
</comment>
<dbReference type="PANTHER" id="PTHR40076:SF1">
    <property type="entry name" value="MEMBRANE PROTEIN"/>
    <property type="match status" value="1"/>
</dbReference>
<sequence>MGINRIELKEEAKAKLKGHWGQAILVSLSLPIFIVLWEVFTILLSLFLVAIKASILYDLLSVIFFFGMPWAVMAIAFGVNYAYLDFFRNPNEKQNPLLRCVRVYQQSGLLSGTFALAILTSMWLFFWEILFYFPAVVKSCAYSQTFFIYRDHLQLGHKIDFGQAVTESRQLMDGHKWEYFVLSLSFIGWNILGLLTLGIAYIWIVPYMKVTFAGYHEKLKEVKLLEMYGQLAAR</sequence>
<dbReference type="Proteomes" id="UP001314241">
    <property type="component" value="Unassembled WGS sequence"/>
</dbReference>
<protein>
    <submittedName>
        <fullName evidence="2">Uncharacterized membrane protein</fullName>
    </submittedName>
</protein>
<feature type="transmembrane region" description="Helical" evidence="1">
    <location>
        <begin position="103"/>
        <end position="125"/>
    </location>
</feature>
<feature type="transmembrane region" description="Helical" evidence="1">
    <location>
        <begin position="23"/>
        <end position="51"/>
    </location>
</feature>
<evidence type="ECO:0000313" key="2">
    <source>
        <dbReference type="EMBL" id="CAK8053546.1"/>
    </source>
</evidence>
<dbReference type="Pfam" id="PF06161">
    <property type="entry name" value="DUF975"/>
    <property type="match status" value="1"/>
</dbReference>
<keyword evidence="3" id="KW-1185">Reference proteome</keyword>
<keyword evidence="1" id="KW-1133">Transmembrane helix</keyword>
<proteinExistence type="predicted"/>
<dbReference type="RefSeq" id="WP_349641110.1">
    <property type="nucleotide sequence ID" value="NZ_CAWVOH010000001.1"/>
</dbReference>
<feature type="transmembrane region" description="Helical" evidence="1">
    <location>
        <begin position="63"/>
        <end position="83"/>
    </location>
</feature>
<feature type="transmembrane region" description="Helical" evidence="1">
    <location>
        <begin position="179"/>
        <end position="204"/>
    </location>
</feature>
<dbReference type="PANTHER" id="PTHR40076">
    <property type="entry name" value="MEMBRANE PROTEIN-RELATED"/>
    <property type="match status" value="1"/>
</dbReference>
<organism evidence="2 3">
    <name type="scientific">Eupransor demetentiae</name>
    <dbReference type="NCBI Taxonomy" id="3109584"/>
    <lineage>
        <taxon>Bacteria</taxon>
        <taxon>Bacillati</taxon>
        <taxon>Bacillota</taxon>
        <taxon>Bacilli</taxon>
        <taxon>Lactobacillales</taxon>
        <taxon>Lactobacillaceae</taxon>
        <taxon>Eupransor</taxon>
    </lineage>
</organism>
<reference evidence="2 3" key="1">
    <citation type="submission" date="2024-01" db="EMBL/GenBank/DDBJ databases">
        <authorList>
            <person name="Botero Cardona J."/>
        </authorList>
    </citation>
    <scope>NUCLEOTIDE SEQUENCE [LARGE SCALE GENOMIC DNA]</scope>
    <source>
        <strain evidence="2 3">LMG 33000</strain>
    </source>
</reference>
<dbReference type="InterPro" id="IPR010380">
    <property type="entry name" value="DUF975"/>
</dbReference>
<evidence type="ECO:0000313" key="3">
    <source>
        <dbReference type="Proteomes" id="UP001314241"/>
    </source>
</evidence>
<keyword evidence="1" id="KW-0472">Membrane</keyword>